<accession>A0A6C0HFV2</accession>
<reference evidence="2" key="1">
    <citation type="journal article" date="2020" name="Nature">
        <title>Giant virus diversity and host interactions through global metagenomics.</title>
        <authorList>
            <person name="Schulz F."/>
            <person name="Roux S."/>
            <person name="Paez-Espino D."/>
            <person name="Jungbluth S."/>
            <person name="Walsh D.A."/>
            <person name="Denef V.J."/>
            <person name="McMahon K.D."/>
            <person name="Konstantinidis K.T."/>
            <person name="Eloe-Fadrosh E.A."/>
            <person name="Kyrpides N.C."/>
            <person name="Woyke T."/>
        </authorList>
    </citation>
    <scope>NUCLEOTIDE SEQUENCE</scope>
    <source>
        <strain evidence="2">GVMAG-M-3300023179-99</strain>
    </source>
</reference>
<evidence type="ECO:0000256" key="1">
    <source>
        <dbReference type="SAM" id="Phobius"/>
    </source>
</evidence>
<evidence type="ECO:0000313" key="2">
    <source>
        <dbReference type="EMBL" id="QHT79334.1"/>
    </source>
</evidence>
<dbReference type="EMBL" id="MN739948">
    <property type="protein sequence ID" value="QHT79334.1"/>
    <property type="molecule type" value="Genomic_DNA"/>
</dbReference>
<feature type="transmembrane region" description="Helical" evidence="1">
    <location>
        <begin position="13"/>
        <end position="32"/>
    </location>
</feature>
<proteinExistence type="predicted"/>
<sequence>MIRNILHNPRSEFFFSFLVGIGLSVMLFHRPIRWQKMLAMSPQDIEGQVVKADGRCVTYRVEDTACDLSPSK</sequence>
<keyword evidence="1" id="KW-1133">Transmembrane helix</keyword>
<keyword evidence="1" id="KW-0812">Transmembrane</keyword>
<dbReference type="AlphaFoldDB" id="A0A6C0HFV2"/>
<organism evidence="2">
    <name type="scientific">viral metagenome</name>
    <dbReference type="NCBI Taxonomy" id="1070528"/>
    <lineage>
        <taxon>unclassified sequences</taxon>
        <taxon>metagenomes</taxon>
        <taxon>organismal metagenomes</taxon>
    </lineage>
</organism>
<protein>
    <submittedName>
        <fullName evidence="2">Uncharacterized protein</fullName>
    </submittedName>
</protein>
<keyword evidence="1" id="KW-0472">Membrane</keyword>
<name>A0A6C0HFV2_9ZZZZ</name>